<proteinExistence type="predicted"/>
<gene>
    <name evidence="1" type="ORF">UFOVP679_19</name>
</gene>
<organism evidence="1">
    <name type="scientific">uncultured Caudovirales phage</name>
    <dbReference type="NCBI Taxonomy" id="2100421"/>
    <lineage>
        <taxon>Viruses</taxon>
        <taxon>Duplodnaviria</taxon>
        <taxon>Heunggongvirae</taxon>
        <taxon>Uroviricota</taxon>
        <taxon>Caudoviricetes</taxon>
        <taxon>Peduoviridae</taxon>
        <taxon>Maltschvirus</taxon>
        <taxon>Maltschvirus maltsch</taxon>
    </lineage>
</organism>
<name>A0A6J5NIW5_9CAUD</name>
<evidence type="ECO:0000313" key="1">
    <source>
        <dbReference type="EMBL" id="CAB4157381.1"/>
    </source>
</evidence>
<protein>
    <submittedName>
        <fullName evidence="1">Uncharacterized protein</fullName>
    </submittedName>
</protein>
<accession>A0A6J5NIW5</accession>
<dbReference type="EMBL" id="LR796660">
    <property type="protein sequence ID" value="CAB4157381.1"/>
    <property type="molecule type" value="Genomic_DNA"/>
</dbReference>
<reference evidence="1" key="1">
    <citation type="submission" date="2020-04" db="EMBL/GenBank/DDBJ databases">
        <authorList>
            <person name="Chiriac C."/>
            <person name="Salcher M."/>
            <person name="Ghai R."/>
            <person name="Kavagutti S V."/>
        </authorList>
    </citation>
    <scope>NUCLEOTIDE SEQUENCE</scope>
</reference>
<sequence length="257" mass="27251">MTDTLIPERLERVTALKRGNHDPNDDANFCVMEAVAYVAGEPWSDHPKCTCPVITAFMVSWNDSLDDADRTRLLAPLIPHLIGTRGSKALQNRRATMATDWYVRVQTPAWLRLAGLAEQADALASFPEITDFARTPSLMPVLNGIRKDAAAACAAWDAARDAAWAAGAAAWDAARAAAWAAGAAAWDAARDDAWDAARDAARAAGAAAWDAAGDAWDAARDAAGDAARAVLKPTVTALQASAVDLVIRMCALKDEAQ</sequence>